<keyword evidence="3" id="KW-1185">Reference proteome</keyword>
<keyword evidence="1" id="KW-0472">Membrane</keyword>
<feature type="transmembrane region" description="Helical" evidence="1">
    <location>
        <begin position="20"/>
        <end position="37"/>
    </location>
</feature>
<gene>
    <name evidence="2" type="ORF">NA56DRAFT_414699</name>
</gene>
<organism evidence="2 3">
    <name type="scientific">Hyaloscypha hepaticicola</name>
    <dbReference type="NCBI Taxonomy" id="2082293"/>
    <lineage>
        <taxon>Eukaryota</taxon>
        <taxon>Fungi</taxon>
        <taxon>Dikarya</taxon>
        <taxon>Ascomycota</taxon>
        <taxon>Pezizomycotina</taxon>
        <taxon>Leotiomycetes</taxon>
        <taxon>Helotiales</taxon>
        <taxon>Hyaloscyphaceae</taxon>
        <taxon>Hyaloscypha</taxon>
    </lineage>
</organism>
<dbReference type="EMBL" id="KZ613528">
    <property type="protein sequence ID" value="PMD13715.1"/>
    <property type="molecule type" value="Genomic_DNA"/>
</dbReference>
<keyword evidence="1" id="KW-1133">Transmembrane helix</keyword>
<name>A0A2J6PI43_9HELO</name>
<accession>A0A2J6PI43</accession>
<evidence type="ECO:0000313" key="2">
    <source>
        <dbReference type="EMBL" id="PMD13715.1"/>
    </source>
</evidence>
<reference evidence="2 3" key="1">
    <citation type="submission" date="2016-05" db="EMBL/GenBank/DDBJ databases">
        <title>A degradative enzymes factory behind the ericoid mycorrhizal symbiosis.</title>
        <authorList>
            <consortium name="DOE Joint Genome Institute"/>
            <person name="Martino E."/>
            <person name="Morin E."/>
            <person name="Grelet G."/>
            <person name="Kuo A."/>
            <person name="Kohler A."/>
            <person name="Daghino S."/>
            <person name="Barry K."/>
            <person name="Choi C."/>
            <person name="Cichocki N."/>
            <person name="Clum A."/>
            <person name="Copeland A."/>
            <person name="Hainaut M."/>
            <person name="Haridas S."/>
            <person name="Labutti K."/>
            <person name="Lindquist E."/>
            <person name="Lipzen A."/>
            <person name="Khouja H.-R."/>
            <person name="Murat C."/>
            <person name="Ohm R."/>
            <person name="Olson A."/>
            <person name="Spatafora J."/>
            <person name="Veneault-Fourrey C."/>
            <person name="Henrissat B."/>
            <person name="Grigoriev I."/>
            <person name="Martin F."/>
            <person name="Perotto S."/>
        </authorList>
    </citation>
    <scope>NUCLEOTIDE SEQUENCE [LARGE SCALE GENOMIC DNA]</scope>
    <source>
        <strain evidence="2 3">UAMH 7357</strain>
    </source>
</reference>
<protein>
    <submittedName>
        <fullName evidence="2">Uncharacterized protein</fullName>
    </submittedName>
</protein>
<dbReference type="Proteomes" id="UP000235672">
    <property type="component" value="Unassembled WGS sequence"/>
</dbReference>
<proteinExistence type="predicted"/>
<sequence>MVPANGYLGGVLEKGACDELLFLIFPSIFVTTIPHIFNNKLPSKLPRLSMKQPLFVRASLESFATRTASRTIHHPHYATITAKPELRKRNGELSPDDPRFIGYAFLGGGDPSNPGTSINRAHL</sequence>
<evidence type="ECO:0000313" key="3">
    <source>
        <dbReference type="Proteomes" id="UP000235672"/>
    </source>
</evidence>
<dbReference type="AlphaFoldDB" id="A0A2J6PI43"/>
<evidence type="ECO:0000256" key="1">
    <source>
        <dbReference type="SAM" id="Phobius"/>
    </source>
</evidence>
<keyword evidence="1" id="KW-0812">Transmembrane</keyword>